<feature type="domain" description="Novel STAND NTPase 1" evidence="1">
    <location>
        <begin position="15"/>
        <end position="410"/>
    </location>
</feature>
<dbReference type="Pfam" id="PF20703">
    <property type="entry name" value="nSTAND1"/>
    <property type="match status" value="1"/>
</dbReference>
<evidence type="ECO:0000313" key="3">
    <source>
        <dbReference type="Proteomes" id="UP001596024"/>
    </source>
</evidence>
<dbReference type="SUPFAM" id="SSF52540">
    <property type="entry name" value="P-loop containing nucleoside triphosphate hydrolases"/>
    <property type="match status" value="1"/>
</dbReference>
<dbReference type="EMBL" id="JBHSGQ010000009">
    <property type="protein sequence ID" value="MFC4726317.1"/>
    <property type="molecule type" value="Genomic_DNA"/>
</dbReference>
<dbReference type="InterPro" id="IPR049052">
    <property type="entry name" value="nSTAND1"/>
</dbReference>
<protein>
    <recommendedName>
        <fullName evidence="1">Novel STAND NTPase 1 domain-containing protein</fullName>
    </recommendedName>
</protein>
<proteinExistence type="predicted"/>
<organism evidence="2 3">
    <name type="scientific">Glycocaulis abyssi</name>
    <dbReference type="NCBI Taxonomy" id="1433403"/>
    <lineage>
        <taxon>Bacteria</taxon>
        <taxon>Pseudomonadati</taxon>
        <taxon>Pseudomonadota</taxon>
        <taxon>Alphaproteobacteria</taxon>
        <taxon>Maricaulales</taxon>
        <taxon>Maricaulaceae</taxon>
        <taxon>Glycocaulis</taxon>
    </lineage>
</organism>
<dbReference type="RefSeq" id="WP_371392629.1">
    <property type="nucleotide sequence ID" value="NZ_CP163421.1"/>
</dbReference>
<reference evidence="3" key="1">
    <citation type="journal article" date="2019" name="Int. J. Syst. Evol. Microbiol.">
        <title>The Global Catalogue of Microorganisms (GCM) 10K type strain sequencing project: providing services to taxonomists for standard genome sequencing and annotation.</title>
        <authorList>
            <consortium name="The Broad Institute Genomics Platform"/>
            <consortium name="The Broad Institute Genome Sequencing Center for Infectious Disease"/>
            <person name="Wu L."/>
            <person name="Ma J."/>
        </authorList>
    </citation>
    <scope>NUCLEOTIDE SEQUENCE [LARGE SCALE GENOMIC DNA]</scope>
    <source>
        <strain evidence="3">CCUG 62981</strain>
    </source>
</reference>
<sequence>MSVTAGSNLIPDETPYPGLRYYEPGFSALFAGRDNETGAFIDTLLTSNVLLLHGRSGCGKSSFLRAGVKPALEHGTYGVGFPTVFNVIRSGQYPLREFVDYMFEVVDSIAAGETKFGQLRGIEPDHEAFRQSFDKFRELEERLYETPHPAFEMLNLIGRSLEVAPIFVIDQAEEVFTLREKRLAQEDDTRDRKKIAADERQFSAYFEFLGHLCRKRSNCRIVISLRTEYKGRFDDELSRGSGPAERLRGFFLSDLDRGGILSAIERPTQPEAAEGGAFHPFYFEDGVAEALADEMANSEVPAGGVLPTLQVTCRRLWRMAKAARPKHLLYREKSALRFPITLQHVRQIGNISTQIEEYVSESIEAACQNPGNQDADNQKPVKWPEHISYAEAADLLHRMLASELVKVEADGRAVTRRVERDKLVENAKHLVTGHDENDNNPVGAVIDALCDEPYCVLRREGNAIMLGHDSVALALHKWNLVFNRSPMTMMRMSMRSAKGVRELEAEDLYPEGEQPAETRIVMVEDFFWDRQIPAFAEAHGFSKRLNFTFADDPALSSVRGSHEDKKAPKSWPELRDRIVQRRRKNDNGDLRADELLLVPAEWSSFPGSKDKEFQRIDEARHWSDVLITNLFVGNSLIGPADPRIEEIHKKIWKAQSTHQSGESLPSLFHELIEQSLAVIVEKAESIRAYGEAGRNFLQSAARIANYNGDLEGKLNKAFESLQSSTFQVNDPLIGVLLKNLDEGAGPRFVVGSASTRAVARQSGFVVYFGCEHLMTLVREEMSSRVAGDRRIYGLEVDDIAAEMQSVIGHTAWQLSVPAALWKQGTNRGLVLRLAAIGYFTVEQMRTSMDDFVLHVHREVNEMRSEAKDRQDLSVKGLRISRKEVRRAIQESYDFLKFDEYALDFYDFDSPRAYWSDHALAGSRSVAGEIYNELVSLRRATLDHFSRIAECASWLRYRNAYNPADPHIARGFELKQYGWNHFKIMNFYDSERYMARAAAEFDAAMHALTK</sequence>
<keyword evidence="3" id="KW-1185">Reference proteome</keyword>
<name>A0ABV9ND49_9PROT</name>
<evidence type="ECO:0000259" key="1">
    <source>
        <dbReference type="Pfam" id="PF20703"/>
    </source>
</evidence>
<dbReference type="Proteomes" id="UP001596024">
    <property type="component" value="Unassembled WGS sequence"/>
</dbReference>
<gene>
    <name evidence="2" type="ORF">ACFPB0_13545</name>
</gene>
<comment type="caution">
    <text evidence="2">The sequence shown here is derived from an EMBL/GenBank/DDBJ whole genome shotgun (WGS) entry which is preliminary data.</text>
</comment>
<accession>A0ABV9ND49</accession>
<dbReference type="InterPro" id="IPR027417">
    <property type="entry name" value="P-loop_NTPase"/>
</dbReference>
<evidence type="ECO:0000313" key="2">
    <source>
        <dbReference type="EMBL" id="MFC4726317.1"/>
    </source>
</evidence>
<dbReference type="Gene3D" id="3.40.50.300">
    <property type="entry name" value="P-loop containing nucleotide triphosphate hydrolases"/>
    <property type="match status" value="1"/>
</dbReference>